<reference evidence="3" key="2">
    <citation type="submission" date="2020-09" db="EMBL/GenBank/DDBJ databases">
        <authorList>
            <person name="Sun Q."/>
            <person name="Zhou Y."/>
        </authorList>
    </citation>
    <scope>NUCLEOTIDE SEQUENCE</scope>
    <source>
        <strain evidence="3">CGMCC 1.12997</strain>
    </source>
</reference>
<name>A0A917H111_9BACT</name>
<dbReference type="Proteomes" id="UP000647241">
    <property type="component" value="Unassembled WGS sequence"/>
</dbReference>
<feature type="chain" id="PRO_5036674799" description="Lipoprotein" evidence="2">
    <location>
        <begin position="39"/>
        <end position="169"/>
    </location>
</feature>
<proteinExistence type="predicted"/>
<sequence>MKTVNKMTANTMKTMISKPLPACLILAAALFLTVGCNPKTPTPTTETSTTSPTSTTTPSAAPGQSPVTINPDAGGASESHPWTDQQILTCTVSQCWQLSNKSEDTFFDIVQQLAAISAQNRNLTLPQSESAGQQVGEEIKTKAKADHDQLLYAIVDDAVRKVGQPAAAK</sequence>
<evidence type="ECO:0008006" key="5">
    <source>
        <dbReference type="Google" id="ProtNLM"/>
    </source>
</evidence>
<protein>
    <recommendedName>
        <fullName evidence="5">Lipoprotein</fullName>
    </recommendedName>
</protein>
<dbReference type="AlphaFoldDB" id="A0A917H111"/>
<feature type="signal peptide" evidence="2">
    <location>
        <begin position="1"/>
        <end position="38"/>
    </location>
</feature>
<feature type="compositionally biased region" description="Low complexity" evidence="1">
    <location>
        <begin position="42"/>
        <end position="59"/>
    </location>
</feature>
<keyword evidence="2" id="KW-0732">Signal</keyword>
<evidence type="ECO:0000313" key="3">
    <source>
        <dbReference type="EMBL" id="GGG63975.1"/>
    </source>
</evidence>
<organism evidence="3 4">
    <name type="scientific">Edaphobacter dinghuensis</name>
    <dbReference type="NCBI Taxonomy" id="1560005"/>
    <lineage>
        <taxon>Bacteria</taxon>
        <taxon>Pseudomonadati</taxon>
        <taxon>Acidobacteriota</taxon>
        <taxon>Terriglobia</taxon>
        <taxon>Terriglobales</taxon>
        <taxon>Acidobacteriaceae</taxon>
        <taxon>Edaphobacter</taxon>
    </lineage>
</organism>
<evidence type="ECO:0000256" key="2">
    <source>
        <dbReference type="SAM" id="SignalP"/>
    </source>
</evidence>
<evidence type="ECO:0000256" key="1">
    <source>
        <dbReference type="SAM" id="MobiDB-lite"/>
    </source>
</evidence>
<reference evidence="3" key="1">
    <citation type="journal article" date="2014" name="Int. J. Syst. Evol. Microbiol.">
        <title>Complete genome sequence of Corynebacterium casei LMG S-19264T (=DSM 44701T), isolated from a smear-ripened cheese.</title>
        <authorList>
            <consortium name="US DOE Joint Genome Institute (JGI-PGF)"/>
            <person name="Walter F."/>
            <person name="Albersmeier A."/>
            <person name="Kalinowski J."/>
            <person name="Ruckert C."/>
        </authorList>
    </citation>
    <scope>NUCLEOTIDE SEQUENCE</scope>
    <source>
        <strain evidence="3">CGMCC 1.12997</strain>
    </source>
</reference>
<keyword evidence="4" id="KW-1185">Reference proteome</keyword>
<comment type="caution">
    <text evidence="3">The sequence shown here is derived from an EMBL/GenBank/DDBJ whole genome shotgun (WGS) entry which is preliminary data.</text>
</comment>
<evidence type="ECO:0000313" key="4">
    <source>
        <dbReference type="Proteomes" id="UP000647241"/>
    </source>
</evidence>
<gene>
    <name evidence="3" type="ORF">GCM10011585_01940</name>
</gene>
<dbReference type="RefSeq" id="WP_188552301.1">
    <property type="nucleotide sequence ID" value="NZ_BMGT01000001.1"/>
</dbReference>
<feature type="region of interest" description="Disordered" evidence="1">
    <location>
        <begin position="41"/>
        <end position="81"/>
    </location>
</feature>
<dbReference type="EMBL" id="BMGT01000001">
    <property type="protein sequence ID" value="GGG63975.1"/>
    <property type="molecule type" value="Genomic_DNA"/>
</dbReference>
<accession>A0A917H111</accession>